<keyword evidence="3" id="KW-1185">Reference proteome</keyword>
<evidence type="ECO:0000256" key="1">
    <source>
        <dbReference type="SAM" id="MobiDB-lite"/>
    </source>
</evidence>
<feature type="compositionally biased region" description="Polar residues" evidence="1">
    <location>
        <begin position="15"/>
        <end position="30"/>
    </location>
</feature>
<dbReference type="AlphaFoldDB" id="A0A8T0PAC2"/>
<name>A0A8T0PAC2_PANVG</name>
<evidence type="ECO:0000313" key="3">
    <source>
        <dbReference type="Proteomes" id="UP000823388"/>
    </source>
</evidence>
<gene>
    <name evidence="2" type="ORF">PVAP13_8NG133901</name>
</gene>
<dbReference type="Proteomes" id="UP000823388">
    <property type="component" value="Chromosome 8N"/>
</dbReference>
<sequence length="118" mass="12779">MKGVSLHPWPHWQRHASNPPNPQSRLSSCLPSMYSAPPPPPRVASLRLPDDARARRPSPAAPPPELRPFCTAAATLPRRGPATTPYHDVGFDANPDAAWCRSASPPRPPSARQIASAR</sequence>
<protein>
    <submittedName>
        <fullName evidence="2">Uncharacterized protein</fullName>
    </submittedName>
</protein>
<proteinExistence type="predicted"/>
<comment type="caution">
    <text evidence="2">The sequence shown here is derived from an EMBL/GenBank/DDBJ whole genome shotgun (WGS) entry which is preliminary data.</text>
</comment>
<accession>A0A8T0PAC2</accession>
<dbReference type="EMBL" id="CM029052">
    <property type="protein sequence ID" value="KAG2557928.1"/>
    <property type="molecule type" value="Genomic_DNA"/>
</dbReference>
<feature type="region of interest" description="Disordered" evidence="1">
    <location>
        <begin position="1"/>
        <end position="68"/>
    </location>
</feature>
<reference evidence="2" key="1">
    <citation type="submission" date="2020-05" db="EMBL/GenBank/DDBJ databases">
        <title>WGS assembly of Panicum virgatum.</title>
        <authorList>
            <person name="Lovell J.T."/>
            <person name="Jenkins J."/>
            <person name="Shu S."/>
            <person name="Juenger T.E."/>
            <person name="Schmutz J."/>
        </authorList>
    </citation>
    <scope>NUCLEOTIDE SEQUENCE</scope>
    <source>
        <strain evidence="2">AP13</strain>
    </source>
</reference>
<evidence type="ECO:0000313" key="2">
    <source>
        <dbReference type="EMBL" id="KAG2557928.1"/>
    </source>
</evidence>
<organism evidence="2 3">
    <name type="scientific">Panicum virgatum</name>
    <name type="common">Blackwell switchgrass</name>
    <dbReference type="NCBI Taxonomy" id="38727"/>
    <lineage>
        <taxon>Eukaryota</taxon>
        <taxon>Viridiplantae</taxon>
        <taxon>Streptophyta</taxon>
        <taxon>Embryophyta</taxon>
        <taxon>Tracheophyta</taxon>
        <taxon>Spermatophyta</taxon>
        <taxon>Magnoliopsida</taxon>
        <taxon>Liliopsida</taxon>
        <taxon>Poales</taxon>
        <taxon>Poaceae</taxon>
        <taxon>PACMAD clade</taxon>
        <taxon>Panicoideae</taxon>
        <taxon>Panicodae</taxon>
        <taxon>Paniceae</taxon>
        <taxon>Panicinae</taxon>
        <taxon>Panicum</taxon>
        <taxon>Panicum sect. Hiantes</taxon>
    </lineage>
</organism>